<evidence type="ECO:0000256" key="1">
    <source>
        <dbReference type="SAM" id="Phobius"/>
    </source>
</evidence>
<protein>
    <submittedName>
        <fullName evidence="2">Uncharacterized protein</fullName>
    </submittedName>
</protein>
<dbReference type="AlphaFoldDB" id="A0AAV2FHX7"/>
<dbReference type="Proteomes" id="UP001497516">
    <property type="component" value="Chromosome 6"/>
</dbReference>
<evidence type="ECO:0000313" key="3">
    <source>
        <dbReference type="Proteomes" id="UP001497516"/>
    </source>
</evidence>
<accession>A0AAV2FHX7</accession>
<organism evidence="2 3">
    <name type="scientific">Linum trigynum</name>
    <dbReference type="NCBI Taxonomy" id="586398"/>
    <lineage>
        <taxon>Eukaryota</taxon>
        <taxon>Viridiplantae</taxon>
        <taxon>Streptophyta</taxon>
        <taxon>Embryophyta</taxon>
        <taxon>Tracheophyta</taxon>
        <taxon>Spermatophyta</taxon>
        <taxon>Magnoliopsida</taxon>
        <taxon>eudicotyledons</taxon>
        <taxon>Gunneridae</taxon>
        <taxon>Pentapetalae</taxon>
        <taxon>rosids</taxon>
        <taxon>fabids</taxon>
        <taxon>Malpighiales</taxon>
        <taxon>Linaceae</taxon>
        <taxon>Linum</taxon>
    </lineage>
</organism>
<keyword evidence="3" id="KW-1185">Reference proteome</keyword>
<keyword evidence="1" id="KW-0472">Membrane</keyword>
<keyword evidence="1" id="KW-1133">Transmembrane helix</keyword>
<name>A0AAV2FHX7_9ROSI</name>
<sequence>MRVPIGPPEAEDKWIWRYTDSGSYTMRSAYRAFREARDRSIHLVNDDGARPNRQDRIGGGYGHFHFLPSSGSSFGKARKMLLQLKHAFSRASVLQPPPALYAIIRMRLFSIVFFIVSMLITHGYSVDY</sequence>
<dbReference type="EMBL" id="OZ034819">
    <property type="protein sequence ID" value="CAL1397408.1"/>
    <property type="molecule type" value="Genomic_DNA"/>
</dbReference>
<feature type="transmembrane region" description="Helical" evidence="1">
    <location>
        <begin position="108"/>
        <end position="126"/>
    </location>
</feature>
<keyword evidence="1" id="KW-0812">Transmembrane</keyword>
<reference evidence="2 3" key="1">
    <citation type="submission" date="2024-04" db="EMBL/GenBank/DDBJ databases">
        <authorList>
            <person name="Fracassetti M."/>
        </authorList>
    </citation>
    <scope>NUCLEOTIDE SEQUENCE [LARGE SCALE GENOMIC DNA]</scope>
</reference>
<gene>
    <name evidence="2" type="ORF">LTRI10_LOCUS37709</name>
</gene>
<evidence type="ECO:0000313" key="2">
    <source>
        <dbReference type="EMBL" id="CAL1397408.1"/>
    </source>
</evidence>
<proteinExistence type="predicted"/>